<dbReference type="GO" id="GO:0005813">
    <property type="term" value="C:centrosome"/>
    <property type="evidence" value="ECO:0007669"/>
    <property type="project" value="TreeGrafter"/>
</dbReference>
<dbReference type="GO" id="GO:0004197">
    <property type="term" value="F:cysteine-type endopeptidase activity"/>
    <property type="evidence" value="ECO:0007669"/>
    <property type="project" value="InterPro"/>
</dbReference>
<gene>
    <name evidence="7" type="primary">Espl1</name>
    <name evidence="7" type="ORF">NOTPEN_R12196</name>
</gene>
<evidence type="ECO:0000256" key="4">
    <source>
        <dbReference type="ARBA" id="ARBA00022829"/>
    </source>
</evidence>
<organism evidence="7 8">
    <name type="scientific">Nothoprocta pentlandii</name>
    <dbReference type="NCBI Taxonomy" id="2585814"/>
    <lineage>
        <taxon>Eukaryota</taxon>
        <taxon>Metazoa</taxon>
        <taxon>Chordata</taxon>
        <taxon>Craniata</taxon>
        <taxon>Vertebrata</taxon>
        <taxon>Euteleostomi</taxon>
        <taxon>Archelosauria</taxon>
        <taxon>Archosauria</taxon>
        <taxon>Dinosauria</taxon>
        <taxon>Saurischia</taxon>
        <taxon>Theropoda</taxon>
        <taxon>Coelurosauria</taxon>
        <taxon>Aves</taxon>
        <taxon>Palaeognathae</taxon>
        <taxon>Tinamiformes</taxon>
        <taxon>Tinamidae</taxon>
        <taxon>Nothoprocta</taxon>
    </lineage>
</organism>
<feature type="domain" description="Peptidase C50" evidence="6">
    <location>
        <begin position="1604"/>
        <end position="1699"/>
    </location>
</feature>
<evidence type="ECO:0000256" key="1">
    <source>
        <dbReference type="ARBA" id="ARBA00000451"/>
    </source>
</evidence>
<sequence length="1747" mass="192819">PLDSSKEQLRVKQLLYYSLQIFTNIAYSTFQCSQVPARGWRGLEQLLGTCQRVVEWMLAALEGLPPSKQAEYLEITASCAFKLAYIFYNQNLHEEVVSLSKLFCRRLESTDISQYPEIAPEKLYRCFRLQVESCWKQGLFEEALAAVVQWLATLRDRLREQMVEPVSLWARVKADAMKKGTQEIQLWTLKDAVKGCQLDVGTLVALLFEELKAYKSVRTSTGRERYNVICDLLELCSENSGRTHQRATGLVELAQVLCYHDCTVHTDCSALDSIQEALRLLESVPRTAQNQDELLDDRAQALLWLYICTLEAKLKESIEREQRARAQGQKNLEDFEPNDLNYEDKLQEDKFLYDGIVFNLVAESAQSQSLDDAFALWKQLLEKKGVPSVRSPEQTVASLHILAALYKLMSKPLQALESYLLVRSLCSALGDNLGMAGALCQVTKLLFQLECPSYAKLFLEETESCLRKADGSSDSYLLLKQTCLLLRSQLCCTSHQVGEGLALLLAVHQNPVLQKASKVWYLLRAHVLQLTATYLGLPPARLPPELRQQLSALGWRTPETALTEAHKLFRSIVLLVMGSNLLGSQKTVSDTQFVDYGDNLLQKWQVLADLLACSEQLVAALGRVEMVTEAKAFCLEAIKLAMKLHVARWCVAFLVLKAQLELQHSELELSRCDLRQAQFLLESSTEFEGSKKQHRRRKILLCKGELEGSGRRPPSSEAPAEEAAFLKGPTLEFVATVSGPGEAAALTTSPELKPKQKRHLGFLGHPSACSCSLCSDVTLSALCLRWLLCCAQLELAGAGEAEGLGLLEATLRRCRAVAARFITVLRDKLRGGPAPLDGQALPALELLDDLIATVYATLASQSLASCQAEEKLQEAVEAGLTFLQSRRPHLPSLEICRATLLLAKATATICTQIPHRKGSVTGVFSSAWAWQPPLTPVEAKGSAALKALHMEKALPQRSKSRKGTVTVARPKPKVKKSQRVKALAAMDLDDVFAVGDLDGEVPPIVIRPVMLPHTPHQKPCPPAKAAAPRAPFRVFIDSSPAPDKSQLLKAPRAKGRAKSRLKVMFSDDSDVEDPKPKATAAAGKVLASSHKASEPTGRSRRVPGPKSAVTIATGSWTTRTSSRRSDSTEGKREQATRRAPRRRVEEKRELMRTIEEEEKLEEKVEICLEVLRAHEEEEGVSGGRWKEGADGVCEVLRQEANRDNISVVALHDRDPLHLGVLSNGLPADDAASLDAACKLLKAAFNCISHCPPSALYSRLCQLLALARGEQDPVGTAYLVCEALSVTLRHQLLSSLHRSLHKAKKSSLGVTEQLRGLSLQEESATPCSRPRCHLAQLQDLFAFSSSELGPQDQARFREQLEQIPSGVTVCLMTLVSLQPALAGDTLLLTRLEKGSAPITIRIPTGCSTAPLSSMLREFDAIQREQKESINCTDHMEWWQCRLKLDQRMKSLIGTLETGVLGCWKGALYPGSPEPSLAEEASGLCARLRQCGGARVDAALLTVVLKASALLTPQDVQSLASGFCPAQPYAAQILLQEALEKREGRARQAGGSLILVLDKHLQRLPWESMAFLRDVSVTRLPSLRFLLSYSLARERAGSVLSRGVNPASTFYILNPHNNLPGTEERFRGWFESEPGWKGVTGAIPRQEQMQAALSEHDLYIYAGHGAGARFLDGQSLARLECSAVALLFGCSSAALAVRGTLEGSGIVLKYLMAGWRWNSCRPPWRSSRWCRPSTWRPRTVSRCCTRATR</sequence>
<evidence type="ECO:0000313" key="7">
    <source>
        <dbReference type="EMBL" id="NWX93426.1"/>
    </source>
</evidence>
<feature type="region of interest" description="Disordered" evidence="5">
    <location>
        <begin position="1037"/>
        <end position="1144"/>
    </location>
</feature>
<feature type="compositionally biased region" description="Basic residues" evidence="5">
    <location>
        <begin position="1051"/>
        <end position="1061"/>
    </location>
</feature>
<comment type="caution">
    <text evidence="7">The sequence shown here is derived from an EMBL/GenBank/DDBJ whole genome shotgun (WGS) entry which is preliminary data.</text>
</comment>
<dbReference type="PANTHER" id="PTHR12792">
    <property type="entry name" value="EXTRA SPINDLE POLES 1-RELATED"/>
    <property type="match status" value="1"/>
</dbReference>
<feature type="non-terminal residue" evidence="7">
    <location>
        <position position="1747"/>
    </location>
</feature>
<evidence type="ECO:0000259" key="6">
    <source>
        <dbReference type="PROSITE" id="PS51700"/>
    </source>
</evidence>
<dbReference type="InterPro" id="IPR030397">
    <property type="entry name" value="SEPARIN_core_dom"/>
</dbReference>
<dbReference type="EC" id="3.4.22.49" evidence="2"/>
<dbReference type="GO" id="GO:0005634">
    <property type="term" value="C:nucleus"/>
    <property type="evidence" value="ECO:0007669"/>
    <property type="project" value="InterPro"/>
</dbReference>
<protein>
    <recommendedName>
        <fullName evidence="2">separase</fullName>
        <ecNumber evidence="2">3.4.22.49</ecNumber>
    </recommendedName>
</protein>
<dbReference type="GO" id="GO:0005737">
    <property type="term" value="C:cytoplasm"/>
    <property type="evidence" value="ECO:0007669"/>
    <property type="project" value="TreeGrafter"/>
</dbReference>
<reference evidence="7 8" key="1">
    <citation type="submission" date="2019-09" db="EMBL/GenBank/DDBJ databases">
        <title>Bird 10,000 Genomes (B10K) Project - Family phase.</title>
        <authorList>
            <person name="Zhang G."/>
        </authorList>
    </citation>
    <scope>NUCLEOTIDE SEQUENCE [LARGE SCALE GENOMIC DNA]</scope>
    <source>
        <strain evidence="7">B10K-MSB-04</strain>
    </source>
</reference>
<evidence type="ECO:0000256" key="3">
    <source>
        <dbReference type="ARBA" id="ARBA00022801"/>
    </source>
</evidence>
<name>A0A7K7ABR8_9AVES</name>
<keyword evidence="3" id="KW-0378">Hydrolase</keyword>
<comment type="catalytic activity">
    <reaction evidence="1">
        <text>All bonds known to be hydrolyzed by this endopeptidase have arginine in P1 and an acidic residue in P4. P6 is often occupied by an acidic residue or by a hydroxy-amino-acid residue, the phosphorylation of which enhances cleavage.</text>
        <dbReference type="EC" id="3.4.22.49"/>
    </reaction>
</comment>
<dbReference type="PANTHER" id="PTHR12792:SF0">
    <property type="entry name" value="SEPARIN"/>
    <property type="match status" value="1"/>
</dbReference>
<keyword evidence="4" id="KW-0159">Chromosome partition</keyword>
<keyword evidence="8" id="KW-1185">Reference proteome</keyword>
<dbReference type="GO" id="GO:0051307">
    <property type="term" value="P:meiotic chromosome separation"/>
    <property type="evidence" value="ECO:0007669"/>
    <property type="project" value="TreeGrafter"/>
</dbReference>
<dbReference type="EMBL" id="VZSG01001430">
    <property type="protein sequence ID" value="NWX93426.1"/>
    <property type="molecule type" value="Genomic_DNA"/>
</dbReference>
<dbReference type="Proteomes" id="UP000538817">
    <property type="component" value="Unassembled WGS sequence"/>
</dbReference>
<dbReference type="GO" id="GO:0006508">
    <property type="term" value="P:proteolysis"/>
    <property type="evidence" value="ECO:0007669"/>
    <property type="project" value="InterPro"/>
</dbReference>
<evidence type="ECO:0000256" key="2">
    <source>
        <dbReference type="ARBA" id="ARBA00012489"/>
    </source>
</evidence>
<feature type="non-terminal residue" evidence="7">
    <location>
        <position position="1"/>
    </location>
</feature>
<feature type="compositionally biased region" description="Basic and acidic residues" evidence="5">
    <location>
        <begin position="1123"/>
        <end position="1144"/>
    </location>
</feature>
<dbReference type="InterPro" id="IPR005314">
    <property type="entry name" value="Peptidase_C50"/>
</dbReference>
<dbReference type="GO" id="GO:0072686">
    <property type="term" value="C:mitotic spindle"/>
    <property type="evidence" value="ECO:0007669"/>
    <property type="project" value="TreeGrafter"/>
</dbReference>
<dbReference type="Pfam" id="PF03568">
    <property type="entry name" value="Separin_C"/>
    <property type="match status" value="1"/>
</dbReference>
<accession>A0A7K7ABR8</accession>
<proteinExistence type="predicted"/>
<dbReference type="PROSITE" id="PS51700">
    <property type="entry name" value="SEPARIN"/>
    <property type="match status" value="1"/>
</dbReference>
<evidence type="ECO:0000313" key="8">
    <source>
        <dbReference type="Proteomes" id="UP000538817"/>
    </source>
</evidence>
<evidence type="ECO:0000256" key="5">
    <source>
        <dbReference type="SAM" id="MobiDB-lite"/>
    </source>
</evidence>